<name>A0ABT6XMN0_9FLAO</name>
<keyword evidence="2" id="KW-1133">Transmembrane helix</keyword>
<comment type="caution">
    <text evidence="3">The sequence shown here is derived from an EMBL/GenBank/DDBJ whole genome shotgun (WGS) entry which is preliminary data.</text>
</comment>
<keyword evidence="2" id="KW-0812">Transmembrane</keyword>
<gene>
    <name evidence="3" type="ORF">QHT84_02740</name>
</gene>
<evidence type="ECO:0000256" key="1">
    <source>
        <dbReference type="SAM" id="Coils"/>
    </source>
</evidence>
<feature type="coiled-coil region" evidence="1">
    <location>
        <begin position="313"/>
        <end position="396"/>
    </location>
</feature>
<evidence type="ECO:0000313" key="4">
    <source>
        <dbReference type="Proteomes" id="UP001230035"/>
    </source>
</evidence>
<keyword evidence="4" id="KW-1185">Reference proteome</keyword>
<feature type="coiled-coil region" evidence="1">
    <location>
        <begin position="459"/>
        <end position="505"/>
    </location>
</feature>
<dbReference type="EMBL" id="JASGBP010000001">
    <property type="protein sequence ID" value="MDI9256326.1"/>
    <property type="molecule type" value="Genomic_DNA"/>
</dbReference>
<keyword evidence="1" id="KW-0175">Coiled coil</keyword>
<feature type="coiled-coil region" evidence="1">
    <location>
        <begin position="21"/>
        <end position="69"/>
    </location>
</feature>
<protein>
    <recommendedName>
        <fullName evidence="5">Phage tail tape measure protein</fullName>
    </recommendedName>
</protein>
<evidence type="ECO:0000256" key="2">
    <source>
        <dbReference type="SAM" id="Phobius"/>
    </source>
</evidence>
<dbReference type="RefSeq" id="WP_283238005.1">
    <property type="nucleotide sequence ID" value="NZ_JASGBP010000001.1"/>
</dbReference>
<proteinExistence type="predicted"/>
<dbReference type="Proteomes" id="UP001230035">
    <property type="component" value="Unassembled WGS sequence"/>
</dbReference>
<accession>A0ABT6XMN0</accession>
<organism evidence="3 4">
    <name type="scientific">Flavobacterium sedimenticola</name>
    <dbReference type="NCBI Taxonomy" id="3043286"/>
    <lineage>
        <taxon>Bacteria</taxon>
        <taxon>Pseudomonadati</taxon>
        <taxon>Bacteroidota</taxon>
        <taxon>Flavobacteriia</taxon>
        <taxon>Flavobacteriales</taxon>
        <taxon>Flavobacteriaceae</taxon>
        <taxon>Flavobacterium</taxon>
    </lineage>
</organism>
<evidence type="ECO:0008006" key="5">
    <source>
        <dbReference type="Google" id="ProtNLM"/>
    </source>
</evidence>
<feature type="transmembrane region" description="Helical" evidence="2">
    <location>
        <begin position="233"/>
        <end position="257"/>
    </location>
</feature>
<reference evidence="3 4" key="1">
    <citation type="submission" date="2023-05" db="EMBL/GenBank/DDBJ databases">
        <title>Flavobacterium sedimenti sp. nov., isolated from the sediment.</title>
        <authorList>
            <person name="Wu N."/>
        </authorList>
    </citation>
    <scope>NUCLEOTIDE SEQUENCE [LARGE SCALE GENOMIC DNA]</scope>
    <source>
        <strain evidence="3 4">YZ-48</strain>
    </source>
</reference>
<keyword evidence="2" id="KW-0472">Membrane</keyword>
<evidence type="ECO:0000313" key="3">
    <source>
        <dbReference type="EMBL" id="MDI9256326.1"/>
    </source>
</evidence>
<feature type="coiled-coil region" evidence="1">
    <location>
        <begin position="640"/>
        <end position="678"/>
    </location>
</feature>
<sequence>MSEKTKLLELDLGTDTVIAKSVELKKSIQDAREELDRLKKSEGDNTAEIVKLEASMKKLNSEYNNNQKTLSALVAANGKAVPIQTKVNLLLEEENSTRLKAKQAITELNKIKDELNVNVKEEAELMDKLNRKIDEHTDFLRRTGSEEDKRILNIGRYKEGVTAAIQETGIFDGQLSGLTKVYETGTRVISPFTDAIGENWKSMKNAASGTNEFSGAQKGLAVATNLGTGAMRIFALAVAATGIGLIVIAIALLIGYFRTFDPLVDKIEQGFAAFGAVIRVVQRTIVDFISNLKSVGDLFSKLGKFFSDPIGSLKEMGKEMAEAAKAAAALKEAQQDLADQQAIQSVNNKKQEGEIARLILQSKDRTKSEEERIALLAKAEKINQELFKKNAALADEEYRQAIEAARIKGDLNEQEIAALKKRGVEYAYQLLNLGKITQEEVDLITKAEEAKIDIYNQSTAQQEKIINRQNALIEKAEAEAEERRKKAEERRKKQLSDAAVLAKAELDLFLSQQGVRAKTLAEEVKLAEQVRDKKLKIAQAEFDASEKNKAAELKLLTDQNNAKNEFLEKQNQLVVDNAFRELQAYIDTNQSKIDSQKFFSDFALQEEQRRLDGILQQQLNYERIRFEQGITSETEYQDALKAIRDDYQAKQDEANALRKQAEEEKKTIDLENQRAYEDLVFQDNQAILLARLEQDRLQEVAAAEKTGADIEKINRKYQAAKDKLVREGRVTQVDNTRQAIGEIGQLTTAFFGENKQLAAALASVDMFLAIQKAYLSQLIPGDPTSVGRAILAGAKAGAFGLANVIKVSGVKLATGGKVVGPGTGTSDSIPAMLSNGESVINAKSTSMFGPLLSWINQVGGGKKFASGGMVSDLGISSSLNTVASKSMLIDYDMLAGKIADANRSLPAPQLGLNHFHEANDSYLTAMNGANH</sequence>